<comment type="similarity">
    <text evidence="10">Belongs to the LpxH family.</text>
</comment>
<dbReference type="Pfam" id="PF00149">
    <property type="entry name" value="Metallophos"/>
    <property type="match status" value="1"/>
</dbReference>
<gene>
    <name evidence="10" type="primary">lpxH</name>
    <name evidence="12" type="ORF">EP13_11895</name>
</gene>
<evidence type="ECO:0000256" key="5">
    <source>
        <dbReference type="ARBA" id="ARBA00022723"/>
    </source>
</evidence>
<dbReference type="GO" id="GO:0005737">
    <property type="term" value="C:cytoplasm"/>
    <property type="evidence" value="ECO:0007669"/>
    <property type="project" value="InterPro"/>
</dbReference>
<feature type="binding site" evidence="10">
    <location>
        <position position="160"/>
    </location>
    <ligand>
        <name>substrate</name>
    </ligand>
</feature>
<reference evidence="12 13" key="1">
    <citation type="submission" date="2014-06" db="EMBL/GenBank/DDBJ databases">
        <title>Genomes of Alteromonas australica, a world apart.</title>
        <authorList>
            <person name="Gonzaga A."/>
            <person name="Lopez-Perez M."/>
            <person name="Rodriguez-Valera F."/>
        </authorList>
    </citation>
    <scope>NUCLEOTIDE SEQUENCE [LARGE SCALE GENOMIC DNA]</scope>
    <source>
        <strain evidence="12 13">H 17</strain>
    </source>
</reference>
<evidence type="ECO:0000313" key="13">
    <source>
        <dbReference type="Proteomes" id="UP000056090"/>
    </source>
</evidence>
<dbReference type="KEGG" id="aal:EP13_11895"/>
<comment type="function">
    <text evidence="10">Hydrolyzes the pyrophosphate bond of UDP-2,3-diacylglucosamine to yield 2,3-diacylglucosamine 1-phosphate (lipid X) and UMP by catalyzing the attack of water at the alpha-P atom. Involved in the biosynthesis of lipid A, a phosphorylated glycolipid that anchors the lipopolysaccharide to the outer membrane of the cell.</text>
</comment>
<evidence type="ECO:0000256" key="6">
    <source>
        <dbReference type="ARBA" id="ARBA00022801"/>
    </source>
</evidence>
<keyword evidence="5 10" id="KW-0479">Metal-binding</keyword>
<feature type="binding site" evidence="10">
    <location>
        <position position="42"/>
    </location>
    <ligand>
        <name>Mn(2+)</name>
        <dbReference type="ChEBI" id="CHEBI:29035"/>
        <label>1</label>
    </ligand>
</feature>
<dbReference type="GO" id="GO:0008758">
    <property type="term" value="F:UDP-2,3-diacylglucosamine hydrolase activity"/>
    <property type="evidence" value="ECO:0007669"/>
    <property type="project" value="UniProtKB-UniRule"/>
</dbReference>
<comment type="caution">
    <text evidence="10">Lacks conserved residue(s) required for the propagation of feature annotation.</text>
</comment>
<dbReference type="InterPro" id="IPR029052">
    <property type="entry name" value="Metallo-depent_PP-like"/>
</dbReference>
<evidence type="ECO:0000259" key="11">
    <source>
        <dbReference type="Pfam" id="PF00149"/>
    </source>
</evidence>
<dbReference type="NCBIfam" id="TIGR01854">
    <property type="entry name" value="lipid_A_lpxH"/>
    <property type="match status" value="1"/>
</dbReference>
<feature type="binding site" evidence="10">
    <location>
        <position position="114"/>
    </location>
    <ligand>
        <name>Mn(2+)</name>
        <dbReference type="ChEBI" id="CHEBI:29035"/>
        <label>2</label>
    </ligand>
</feature>
<dbReference type="PANTHER" id="PTHR34990">
    <property type="entry name" value="UDP-2,3-DIACYLGLUCOSAMINE HYDROLASE-RELATED"/>
    <property type="match status" value="1"/>
</dbReference>
<evidence type="ECO:0000256" key="7">
    <source>
        <dbReference type="ARBA" id="ARBA00023098"/>
    </source>
</evidence>
<dbReference type="RefSeq" id="WP_044057428.1">
    <property type="nucleotide sequence ID" value="NZ_CAXGHX010000040.1"/>
</dbReference>
<feature type="binding site" evidence="10">
    <location>
        <begin position="79"/>
        <end position="80"/>
    </location>
    <ligand>
        <name>substrate</name>
    </ligand>
</feature>
<feature type="domain" description="Calcineurin-like phosphoesterase" evidence="11">
    <location>
        <begin position="5"/>
        <end position="199"/>
    </location>
</feature>
<comment type="catalytic activity">
    <reaction evidence="10">
        <text>UDP-2-N,3-O-bis[(3R)-3-hydroxytetradecanoyl]-alpha-D-glucosamine + H2O = 2-N,3-O-bis[(3R)-3-hydroxytetradecanoyl]-alpha-D-glucosaminyl 1-phosphate + UMP + 2 H(+)</text>
        <dbReference type="Rhea" id="RHEA:25213"/>
        <dbReference type="ChEBI" id="CHEBI:15377"/>
        <dbReference type="ChEBI" id="CHEBI:15378"/>
        <dbReference type="ChEBI" id="CHEBI:57865"/>
        <dbReference type="ChEBI" id="CHEBI:57957"/>
        <dbReference type="ChEBI" id="CHEBI:78847"/>
        <dbReference type="EC" id="3.6.1.54"/>
    </reaction>
</comment>
<evidence type="ECO:0000313" key="12">
    <source>
        <dbReference type="EMBL" id="AIF99327.1"/>
    </source>
</evidence>
<feature type="binding site" evidence="10">
    <location>
        <position position="42"/>
    </location>
    <ligand>
        <name>Mn(2+)</name>
        <dbReference type="ChEBI" id="CHEBI:29035"/>
        <label>2</label>
    </ligand>
</feature>
<dbReference type="GO" id="GO:0030145">
    <property type="term" value="F:manganese ion binding"/>
    <property type="evidence" value="ECO:0007669"/>
    <property type="project" value="UniProtKB-UniRule"/>
</dbReference>
<keyword evidence="9 10" id="KW-0464">Manganese</keyword>
<evidence type="ECO:0000256" key="1">
    <source>
        <dbReference type="ARBA" id="ARBA00022475"/>
    </source>
</evidence>
<keyword evidence="7 10" id="KW-0443">Lipid metabolism</keyword>
<keyword evidence="2 10" id="KW-0444">Lipid biosynthesis</keyword>
<feature type="binding site" evidence="10">
    <location>
        <position position="164"/>
    </location>
    <ligand>
        <name>substrate</name>
    </ligand>
</feature>
<name>A0A075P7Q7_9ALTE</name>
<comment type="subcellular location">
    <subcellularLocation>
        <location evidence="10">Cell inner membrane</location>
        <topology evidence="10">Peripheral membrane protein</topology>
        <orientation evidence="10">Cytoplasmic side</orientation>
    </subcellularLocation>
</comment>
<feature type="binding site" evidence="10">
    <location>
        <position position="197"/>
    </location>
    <ligand>
        <name>Mn(2+)</name>
        <dbReference type="ChEBI" id="CHEBI:29035"/>
        <label>1</label>
    </ligand>
</feature>
<keyword evidence="1 10" id="KW-1003">Cell membrane</keyword>
<keyword evidence="4 10" id="KW-0441">Lipid A biosynthesis</keyword>
<keyword evidence="3 10" id="KW-0997">Cell inner membrane</keyword>
<evidence type="ECO:0000256" key="3">
    <source>
        <dbReference type="ARBA" id="ARBA00022519"/>
    </source>
</evidence>
<dbReference type="InterPro" id="IPR010138">
    <property type="entry name" value="UDP-diacylglucosamine_Hdrlase"/>
</dbReference>
<protein>
    <recommendedName>
        <fullName evidence="10">UDP-2,3-diacylglucosamine hydrolase</fullName>
        <ecNumber evidence="10">3.6.1.54</ecNumber>
    </recommendedName>
    <alternativeName>
        <fullName evidence="10">UDP-2,3-diacylglucosamine diphosphatase</fullName>
    </alternativeName>
</protein>
<evidence type="ECO:0000256" key="2">
    <source>
        <dbReference type="ARBA" id="ARBA00022516"/>
    </source>
</evidence>
<dbReference type="InterPro" id="IPR004843">
    <property type="entry name" value="Calcineurin-like_PHP"/>
</dbReference>
<dbReference type="HAMAP" id="MF_00575">
    <property type="entry name" value="LpxH"/>
    <property type="match status" value="1"/>
</dbReference>
<dbReference type="UniPathway" id="UPA00359">
    <property type="reaction ID" value="UER00480"/>
</dbReference>
<dbReference type="AlphaFoldDB" id="A0A075P7Q7"/>
<feature type="binding site" evidence="10">
    <location>
        <position position="11"/>
    </location>
    <ligand>
        <name>Mn(2+)</name>
        <dbReference type="ChEBI" id="CHEBI:29035"/>
        <label>1</label>
    </ligand>
</feature>
<comment type="pathway">
    <text evidence="10">Glycolipid biosynthesis; lipid IV(A) biosynthesis; lipid IV(A) from (3R)-3-hydroxytetradecanoyl-[acyl-carrier-protein] and UDP-N-acetyl-alpha-D-glucosamine: step 4/6.</text>
</comment>
<evidence type="ECO:0000256" key="10">
    <source>
        <dbReference type="HAMAP-Rule" id="MF_00575"/>
    </source>
</evidence>
<keyword evidence="6 10" id="KW-0378">Hydrolase</keyword>
<evidence type="ECO:0000256" key="8">
    <source>
        <dbReference type="ARBA" id="ARBA00023136"/>
    </source>
</evidence>
<evidence type="ECO:0000256" key="9">
    <source>
        <dbReference type="ARBA" id="ARBA00023211"/>
    </source>
</evidence>
<dbReference type="GO" id="GO:0009245">
    <property type="term" value="P:lipid A biosynthetic process"/>
    <property type="evidence" value="ECO:0007669"/>
    <property type="project" value="UniProtKB-UniRule"/>
</dbReference>
<evidence type="ECO:0000256" key="4">
    <source>
        <dbReference type="ARBA" id="ARBA00022556"/>
    </source>
</evidence>
<dbReference type="GO" id="GO:0019897">
    <property type="term" value="C:extrinsic component of plasma membrane"/>
    <property type="evidence" value="ECO:0007669"/>
    <property type="project" value="UniProtKB-UniRule"/>
</dbReference>
<feature type="binding site" evidence="10">
    <location>
        <position position="122"/>
    </location>
    <ligand>
        <name>substrate</name>
    </ligand>
</feature>
<dbReference type="SUPFAM" id="SSF56300">
    <property type="entry name" value="Metallo-dependent phosphatases"/>
    <property type="match status" value="1"/>
</dbReference>
<accession>A0A075P7Q7</accession>
<keyword evidence="13" id="KW-1185">Reference proteome</keyword>
<dbReference type="CDD" id="cd07398">
    <property type="entry name" value="MPP_YbbF-LpxH"/>
    <property type="match status" value="1"/>
</dbReference>
<dbReference type="NCBIfam" id="NF003743">
    <property type="entry name" value="PRK05340.1"/>
    <property type="match status" value="1"/>
</dbReference>
<feature type="binding site" evidence="10">
    <location>
        <position position="9"/>
    </location>
    <ligand>
        <name>Mn(2+)</name>
        <dbReference type="ChEBI" id="CHEBI:29035"/>
        <label>1</label>
    </ligand>
</feature>
<dbReference type="Proteomes" id="UP000056090">
    <property type="component" value="Chromosome"/>
</dbReference>
<organism evidence="12 13">
    <name type="scientific">Alteromonas australica</name>
    <dbReference type="NCBI Taxonomy" id="589873"/>
    <lineage>
        <taxon>Bacteria</taxon>
        <taxon>Pseudomonadati</taxon>
        <taxon>Pseudomonadota</taxon>
        <taxon>Gammaproteobacteria</taxon>
        <taxon>Alteromonadales</taxon>
        <taxon>Alteromonadaceae</taxon>
        <taxon>Alteromonas/Salinimonas group</taxon>
        <taxon>Alteromonas</taxon>
    </lineage>
</organism>
<dbReference type="EC" id="3.6.1.54" evidence="10"/>
<dbReference type="GeneID" id="78255604"/>
<proteinExistence type="inferred from homology"/>
<feature type="binding site" evidence="10">
    <location>
        <position position="195"/>
    </location>
    <ligand>
        <name>Mn(2+)</name>
        <dbReference type="ChEBI" id="CHEBI:29035"/>
        <label>2</label>
    </ligand>
</feature>
<dbReference type="Gene3D" id="3.60.21.10">
    <property type="match status" value="1"/>
</dbReference>
<dbReference type="EMBL" id="CP008849">
    <property type="protein sequence ID" value="AIF99327.1"/>
    <property type="molecule type" value="Genomic_DNA"/>
</dbReference>
<feature type="binding site" evidence="10">
    <location>
        <position position="79"/>
    </location>
    <ligand>
        <name>Mn(2+)</name>
        <dbReference type="ChEBI" id="CHEBI:29035"/>
        <label>2</label>
    </ligand>
</feature>
<dbReference type="eggNOG" id="COG2908">
    <property type="taxonomic scope" value="Bacteria"/>
</dbReference>
<keyword evidence="8 10" id="KW-0472">Membrane</keyword>
<dbReference type="InterPro" id="IPR043461">
    <property type="entry name" value="LpxH-like"/>
</dbReference>
<feature type="binding site" evidence="10">
    <location>
        <position position="195"/>
    </location>
    <ligand>
        <name>substrate</name>
    </ligand>
</feature>
<dbReference type="PANTHER" id="PTHR34990:SF1">
    <property type="entry name" value="UDP-2,3-DIACYLGLUCOSAMINE HYDROLASE"/>
    <property type="match status" value="1"/>
</dbReference>
<comment type="cofactor">
    <cofactor evidence="10">
        <name>Mn(2+)</name>
        <dbReference type="ChEBI" id="CHEBI:29035"/>
    </cofactor>
    <text evidence="10">Binds 2 Mn(2+) ions per subunit in a binuclear metal center.</text>
</comment>
<sequence>MSFTYFIADLHLSADRPDITECLLNFLSRDAKQADALYVLGDLFEVWIGDDDITPFNTAIAAAFHEVSQHCPVYFMHGNRDFAIREAWLKKAGMSLLKEQTVVDLYGTPTLLTHGDELCTRDVAYQKFRKKSRGWWWPRLMLALPLWYRRRVAENGRKESKEKQKGLKPEIMDVTPLEVEKAMQRHGVQRLIHGHTHRPNIHSLTVNGKPATRIVLGDWYDQGSILKVSPKEVMLQHNKFNQ</sequence>